<evidence type="ECO:0000256" key="5">
    <source>
        <dbReference type="ARBA" id="ARBA00023163"/>
    </source>
</evidence>
<evidence type="ECO:0000313" key="8">
    <source>
        <dbReference type="Proteomes" id="UP000231057"/>
    </source>
</evidence>
<dbReference type="InterPro" id="IPR011605">
    <property type="entry name" value="NusB_fam"/>
</dbReference>
<dbReference type="Gene3D" id="1.10.940.10">
    <property type="entry name" value="NusB-like"/>
    <property type="match status" value="1"/>
</dbReference>
<dbReference type="AlphaFoldDB" id="A0A2D2Q257"/>
<dbReference type="NCBIfam" id="TIGR01951">
    <property type="entry name" value="nusB"/>
    <property type="match status" value="1"/>
</dbReference>
<comment type="similarity">
    <text evidence="1">Belongs to the NusB family.</text>
</comment>
<dbReference type="Proteomes" id="UP000231057">
    <property type="component" value="Chromosome"/>
</dbReference>
<name>A0A2D2Q257_PARLV</name>
<keyword evidence="2" id="KW-0889">Transcription antitermination</keyword>
<gene>
    <name evidence="7" type="ORF">BRW62_07305</name>
</gene>
<reference evidence="7 8" key="1">
    <citation type="submission" date="2016-11" db="EMBL/GenBank/DDBJ databases">
        <title>Complete genome sequence of thermophilic cyanobacteria strain Synechococcus sp. PCC6715.</title>
        <authorList>
            <person name="Tang J."/>
            <person name="Daroch M."/>
            <person name="Liang Y."/>
            <person name="Jiang D."/>
            <person name="Shah M."/>
        </authorList>
    </citation>
    <scope>NUCLEOTIDE SEQUENCE [LARGE SCALE GENOMIC DNA]</scope>
    <source>
        <strain evidence="7 8">PCC 6715</strain>
    </source>
</reference>
<feature type="domain" description="NusB/RsmB/TIM44" evidence="6">
    <location>
        <begin position="100"/>
        <end position="200"/>
    </location>
</feature>
<accession>A0A2D2Q257</accession>
<evidence type="ECO:0000256" key="3">
    <source>
        <dbReference type="ARBA" id="ARBA00022884"/>
    </source>
</evidence>
<proteinExistence type="inferred from homology"/>
<keyword evidence="4" id="KW-0805">Transcription regulation</keyword>
<dbReference type="OrthoDB" id="3528057at2"/>
<dbReference type="GO" id="GO:0006353">
    <property type="term" value="P:DNA-templated transcription termination"/>
    <property type="evidence" value="ECO:0007669"/>
    <property type="project" value="InterPro"/>
</dbReference>
<dbReference type="Pfam" id="PF01029">
    <property type="entry name" value="NusB"/>
    <property type="match status" value="1"/>
</dbReference>
<dbReference type="InterPro" id="IPR006027">
    <property type="entry name" value="NusB_RsmB_TIM44"/>
</dbReference>
<dbReference type="KEGG" id="slw:BRW62_07305"/>
<reference evidence="8" key="2">
    <citation type="journal article" date="2022" name="Front. Microbiol.">
        <title>Comparative Genomic Analysis Revealed Distinct Molecular Components and Organization of CO2-Concentrating Mechanism in Thermophilic Cyanobacteria.</title>
        <authorList>
            <person name="Tang J."/>
            <person name="Zhou H."/>
            <person name="Yao D."/>
            <person name="Riaz S."/>
            <person name="You D."/>
            <person name="Klepacz-Smolka A."/>
            <person name="Daroch M."/>
        </authorList>
    </citation>
    <scope>NUCLEOTIDE SEQUENCE [LARGE SCALE GENOMIC DNA]</scope>
    <source>
        <strain evidence="8">PCC 6715</strain>
    </source>
</reference>
<dbReference type="RefSeq" id="WP_099798940.1">
    <property type="nucleotide sequence ID" value="NZ_CP018092.1"/>
</dbReference>
<organism evidence="7 8">
    <name type="scientific">Parathermosynechococcus lividus PCC 6715</name>
    <dbReference type="NCBI Taxonomy" id="1917166"/>
    <lineage>
        <taxon>Bacteria</taxon>
        <taxon>Bacillati</taxon>
        <taxon>Cyanobacteriota</taxon>
        <taxon>Cyanophyceae</taxon>
        <taxon>Acaryochloridales</taxon>
        <taxon>Thermosynechococcaceae</taxon>
        <taxon>Parathermosynechococcus</taxon>
    </lineage>
</organism>
<sequence>MITARRVARELALLSAAQLLRQPKQLSDTDCRSLILMAVRTLASDVRDTLEQAGSELSDSQRLLHHSELQLPHLEKAQSLLQEALQQAERCINRVGAALDLPEILYFAHQEEVQAYAIGILQHLHRHQAEIEQHLGAAMVDWHVDRLTQLDRYIIEIAMTEMAYLGVAKQVAINEAVEMAKRYSDEGSHRFINGVLHRISELSARGVAQSPQS</sequence>
<dbReference type="PANTHER" id="PTHR11078:SF3">
    <property type="entry name" value="ANTITERMINATION NUSB DOMAIN-CONTAINING PROTEIN"/>
    <property type="match status" value="1"/>
</dbReference>
<evidence type="ECO:0000256" key="4">
    <source>
        <dbReference type="ARBA" id="ARBA00023015"/>
    </source>
</evidence>
<dbReference type="GO" id="GO:0031564">
    <property type="term" value="P:transcription antitermination"/>
    <property type="evidence" value="ECO:0007669"/>
    <property type="project" value="UniProtKB-KW"/>
</dbReference>
<dbReference type="GO" id="GO:0003723">
    <property type="term" value="F:RNA binding"/>
    <property type="evidence" value="ECO:0007669"/>
    <property type="project" value="UniProtKB-KW"/>
</dbReference>
<dbReference type="PANTHER" id="PTHR11078">
    <property type="entry name" value="N UTILIZATION SUBSTANCE PROTEIN B-RELATED"/>
    <property type="match status" value="1"/>
</dbReference>
<protein>
    <submittedName>
        <fullName evidence="7">Transcription antitermination factor NusB</fullName>
    </submittedName>
</protein>
<dbReference type="GO" id="GO:0005829">
    <property type="term" value="C:cytosol"/>
    <property type="evidence" value="ECO:0007669"/>
    <property type="project" value="TreeGrafter"/>
</dbReference>
<dbReference type="InterPro" id="IPR035926">
    <property type="entry name" value="NusB-like_sf"/>
</dbReference>
<keyword evidence="8" id="KW-1185">Reference proteome</keyword>
<evidence type="ECO:0000256" key="2">
    <source>
        <dbReference type="ARBA" id="ARBA00022814"/>
    </source>
</evidence>
<dbReference type="SUPFAM" id="SSF48013">
    <property type="entry name" value="NusB-like"/>
    <property type="match status" value="1"/>
</dbReference>
<keyword evidence="5" id="KW-0804">Transcription</keyword>
<evidence type="ECO:0000256" key="1">
    <source>
        <dbReference type="ARBA" id="ARBA00005952"/>
    </source>
</evidence>
<keyword evidence="3" id="KW-0694">RNA-binding</keyword>
<evidence type="ECO:0000259" key="6">
    <source>
        <dbReference type="Pfam" id="PF01029"/>
    </source>
</evidence>
<evidence type="ECO:0000313" key="7">
    <source>
        <dbReference type="EMBL" id="ATS18595.1"/>
    </source>
</evidence>
<dbReference type="EMBL" id="CP018092">
    <property type="protein sequence ID" value="ATS18595.1"/>
    <property type="molecule type" value="Genomic_DNA"/>
</dbReference>